<name>A0ABT1YGR3_9BACL</name>
<evidence type="ECO:0000313" key="2">
    <source>
        <dbReference type="Proteomes" id="UP001300012"/>
    </source>
</evidence>
<dbReference type="InterPro" id="IPR003329">
    <property type="entry name" value="Cytidylyl_trans"/>
</dbReference>
<dbReference type="InterPro" id="IPR029044">
    <property type="entry name" value="Nucleotide-diphossugar_trans"/>
</dbReference>
<organism evidence="1 2">
    <name type="scientific">Paenibacillus radicis</name>
    <name type="common">ex Xue et al. 2023</name>
    <dbReference type="NCBI Taxonomy" id="2972489"/>
    <lineage>
        <taxon>Bacteria</taxon>
        <taxon>Bacillati</taxon>
        <taxon>Bacillota</taxon>
        <taxon>Bacilli</taxon>
        <taxon>Bacillales</taxon>
        <taxon>Paenibacillaceae</taxon>
        <taxon>Paenibacillus</taxon>
    </lineage>
</organism>
<dbReference type="PANTHER" id="PTHR42866:SF1">
    <property type="entry name" value="SPORE COAT POLYSACCHARIDE BIOSYNTHESIS PROTEIN SPSF"/>
    <property type="match status" value="1"/>
</dbReference>
<dbReference type="RefSeq" id="WP_258213972.1">
    <property type="nucleotide sequence ID" value="NZ_JANQBD010000009.1"/>
</dbReference>
<dbReference type="CDD" id="cd02518">
    <property type="entry name" value="GT2_SpsF"/>
    <property type="match status" value="1"/>
</dbReference>
<dbReference type="Pfam" id="PF02348">
    <property type="entry name" value="CTP_transf_3"/>
    <property type="match status" value="1"/>
</dbReference>
<dbReference type="EMBL" id="JANQBD010000009">
    <property type="protein sequence ID" value="MCR8632386.1"/>
    <property type="molecule type" value="Genomic_DNA"/>
</dbReference>
<accession>A0ABT1YGR3</accession>
<dbReference type="Gene3D" id="3.90.550.10">
    <property type="entry name" value="Spore Coat Polysaccharide Biosynthesis Protein SpsA, Chain A"/>
    <property type="match status" value="1"/>
</dbReference>
<dbReference type="SUPFAM" id="SSF53448">
    <property type="entry name" value="Nucleotide-diphospho-sugar transferases"/>
    <property type="match status" value="1"/>
</dbReference>
<proteinExistence type="predicted"/>
<reference evidence="1 2" key="1">
    <citation type="submission" date="2022-08" db="EMBL/GenBank/DDBJ databases">
        <title>Paenibacillus endoradicis sp. nov., Paenibacillus radicibacter sp. nov and Paenibacillus pararadicis sp. nov., three cold-adapted plant growth-promoting bacteria isolated from root of Larix gmelinii in Great Khingan.</title>
        <authorList>
            <person name="Xue H."/>
        </authorList>
    </citation>
    <scope>NUCLEOTIDE SEQUENCE [LARGE SCALE GENOMIC DNA]</scope>
    <source>
        <strain evidence="1 2">N5-1-1-5</strain>
    </source>
</reference>
<protein>
    <submittedName>
        <fullName evidence="1">Glycosyltransferase family protein</fullName>
    </submittedName>
</protein>
<dbReference type="PANTHER" id="PTHR42866">
    <property type="entry name" value="3-DEOXY-MANNO-OCTULOSONATE CYTIDYLYLTRANSFERASE"/>
    <property type="match status" value="1"/>
</dbReference>
<comment type="caution">
    <text evidence="1">The sequence shown here is derived from an EMBL/GenBank/DDBJ whole genome shotgun (WGS) entry which is preliminary data.</text>
</comment>
<dbReference type="Proteomes" id="UP001300012">
    <property type="component" value="Unassembled WGS sequence"/>
</dbReference>
<gene>
    <name evidence="1" type="ORF">NV381_14355</name>
</gene>
<keyword evidence="2" id="KW-1185">Reference proteome</keyword>
<sequence>MKVVGIIQARTGSTRLPSKVLMPLGNRTVLEVVIERVRAACNLDQVIVATTVEPRDQGIAELCERLNILCTRGSESDVLERYYQSAKQYGADAIIRVTSDCPLVDSNTIDEIVRIHRALPHYDYILKDKMPIGLTSELFTMKALEDAFMNMNADHHREHIVTAFTEYTDRYRSFIYECPGLLNNPQLRLTLDTREDYELLSTLFHVFSESAPLISVTEVVAFMNNQPELKALNDSTKNSLP</sequence>
<evidence type="ECO:0000313" key="1">
    <source>
        <dbReference type="EMBL" id="MCR8632386.1"/>
    </source>
</evidence>